<feature type="region of interest" description="Disordered" evidence="14">
    <location>
        <begin position="35"/>
        <end position="56"/>
    </location>
</feature>
<dbReference type="InterPro" id="IPR050214">
    <property type="entry name" value="Cys_Synth/Cystath_Beta-Synth"/>
</dbReference>
<keyword evidence="9" id="KW-1133">Transmembrane helix</keyword>
<evidence type="ECO:0000256" key="8">
    <source>
        <dbReference type="ARBA" id="ARBA00022898"/>
    </source>
</evidence>
<evidence type="ECO:0000256" key="11">
    <source>
        <dbReference type="ARBA" id="ARBA00023136"/>
    </source>
</evidence>
<keyword evidence="7" id="KW-1000">Mitochondrion outer membrane</keyword>
<dbReference type="PANTHER" id="PTHR10314">
    <property type="entry name" value="CYSTATHIONINE BETA-SYNTHASE"/>
    <property type="match status" value="1"/>
</dbReference>
<evidence type="ECO:0000256" key="12">
    <source>
        <dbReference type="ARBA" id="ARBA00047931"/>
    </source>
</evidence>
<dbReference type="InParanoid" id="E1Z4C1"/>
<evidence type="ECO:0000256" key="5">
    <source>
        <dbReference type="ARBA" id="ARBA00022679"/>
    </source>
</evidence>
<evidence type="ECO:0000256" key="7">
    <source>
        <dbReference type="ARBA" id="ARBA00022787"/>
    </source>
</evidence>
<dbReference type="GO" id="GO:0004124">
    <property type="term" value="F:cysteine synthase activity"/>
    <property type="evidence" value="ECO:0007669"/>
    <property type="project" value="UniProtKB-EC"/>
</dbReference>
<dbReference type="EC" id="2.5.1.47" evidence="4"/>
<keyword evidence="17" id="KW-1185">Reference proteome</keyword>
<dbReference type="AlphaFoldDB" id="E1Z4C1"/>
<dbReference type="InterPro" id="IPR036052">
    <property type="entry name" value="TrpB-like_PALP_sf"/>
</dbReference>
<evidence type="ECO:0000256" key="6">
    <source>
        <dbReference type="ARBA" id="ARBA00022692"/>
    </source>
</evidence>
<dbReference type="RefSeq" id="XP_005851130.1">
    <property type="nucleotide sequence ID" value="XM_005851068.1"/>
</dbReference>
<dbReference type="Gene3D" id="3.40.50.1100">
    <property type="match status" value="2"/>
</dbReference>
<proteinExistence type="inferred from homology"/>
<dbReference type="Proteomes" id="UP000008141">
    <property type="component" value="Unassembled WGS sequence"/>
</dbReference>
<dbReference type="FunCoup" id="E1Z4C1">
    <property type="interactions" value="835"/>
</dbReference>
<evidence type="ECO:0000256" key="13">
    <source>
        <dbReference type="ARBA" id="ARBA00078545"/>
    </source>
</evidence>
<dbReference type="InterPro" id="IPR001216">
    <property type="entry name" value="P-phosphate_BS"/>
</dbReference>
<dbReference type="GeneID" id="17358789"/>
<comment type="catalytic activity">
    <reaction evidence="12">
        <text>O-acetyl-L-serine + hydrogen sulfide = L-cysteine + acetate</text>
        <dbReference type="Rhea" id="RHEA:14829"/>
        <dbReference type="ChEBI" id="CHEBI:29919"/>
        <dbReference type="ChEBI" id="CHEBI:30089"/>
        <dbReference type="ChEBI" id="CHEBI:35235"/>
        <dbReference type="ChEBI" id="CHEBI:58340"/>
        <dbReference type="EC" id="2.5.1.47"/>
    </reaction>
</comment>
<accession>E1Z4C1</accession>
<gene>
    <name evidence="16" type="ORF">CHLNCDRAFT_137718</name>
</gene>
<keyword evidence="6" id="KW-0812">Transmembrane</keyword>
<dbReference type="FunFam" id="3.40.50.1100:FF:000096">
    <property type="entry name" value="Related to cysteine synthase"/>
    <property type="match status" value="1"/>
</dbReference>
<feature type="domain" description="Tryptophan synthase beta chain-like PALP" evidence="15">
    <location>
        <begin position="201"/>
        <end position="503"/>
    </location>
</feature>
<keyword evidence="10" id="KW-0496">Mitochondrion</keyword>
<keyword evidence="8" id="KW-0663">Pyridoxal phosphate</keyword>
<comment type="similarity">
    <text evidence="3">Belongs to the cysteine synthase/cystathionine beta-synthase family.</text>
</comment>
<dbReference type="GO" id="GO:0006535">
    <property type="term" value="P:cysteine biosynthetic process from serine"/>
    <property type="evidence" value="ECO:0007669"/>
    <property type="project" value="InterPro"/>
</dbReference>
<evidence type="ECO:0000313" key="16">
    <source>
        <dbReference type="EMBL" id="EFN59028.1"/>
    </source>
</evidence>
<dbReference type="EMBL" id="GL433836">
    <property type="protein sequence ID" value="EFN59028.1"/>
    <property type="molecule type" value="Genomic_DNA"/>
</dbReference>
<evidence type="ECO:0000256" key="10">
    <source>
        <dbReference type="ARBA" id="ARBA00023128"/>
    </source>
</evidence>
<dbReference type="eggNOG" id="KOG1481">
    <property type="taxonomic scope" value="Eukaryota"/>
</dbReference>
<dbReference type="GO" id="GO:0005741">
    <property type="term" value="C:mitochondrial outer membrane"/>
    <property type="evidence" value="ECO:0007669"/>
    <property type="project" value="UniProtKB-SubCell"/>
</dbReference>
<dbReference type="STRING" id="554065.E1Z4C1"/>
<reference evidence="16 17" key="1">
    <citation type="journal article" date="2010" name="Plant Cell">
        <title>The Chlorella variabilis NC64A genome reveals adaptation to photosymbiosis, coevolution with viruses, and cryptic sex.</title>
        <authorList>
            <person name="Blanc G."/>
            <person name="Duncan G."/>
            <person name="Agarkova I."/>
            <person name="Borodovsky M."/>
            <person name="Gurnon J."/>
            <person name="Kuo A."/>
            <person name="Lindquist E."/>
            <person name="Lucas S."/>
            <person name="Pangilinan J."/>
            <person name="Polle J."/>
            <person name="Salamov A."/>
            <person name="Terry A."/>
            <person name="Yamada T."/>
            <person name="Dunigan D.D."/>
            <person name="Grigoriev I.V."/>
            <person name="Claverie J.M."/>
            <person name="Van Etten J.L."/>
        </authorList>
    </citation>
    <scope>NUCLEOTIDE SEQUENCE [LARGE SCALE GENOMIC DNA]</scope>
    <source>
        <strain evidence="16 17">NC64A</strain>
    </source>
</reference>
<dbReference type="OrthoDB" id="10259545at2759"/>
<evidence type="ECO:0000256" key="4">
    <source>
        <dbReference type="ARBA" id="ARBA00012681"/>
    </source>
</evidence>
<organism evidence="17">
    <name type="scientific">Chlorella variabilis</name>
    <name type="common">Green alga</name>
    <dbReference type="NCBI Taxonomy" id="554065"/>
    <lineage>
        <taxon>Eukaryota</taxon>
        <taxon>Viridiplantae</taxon>
        <taxon>Chlorophyta</taxon>
        <taxon>core chlorophytes</taxon>
        <taxon>Trebouxiophyceae</taxon>
        <taxon>Chlorellales</taxon>
        <taxon>Chlorellaceae</taxon>
        <taxon>Chlorella clade</taxon>
        <taxon>Chlorella</taxon>
    </lineage>
</organism>
<dbReference type="FunFam" id="3.40.50.1100:FF:000049">
    <property type="entry name" value="Cysteine synthase, putative"/>
    <property type="match status" value="1"/>
</dbReference>
<evidence type="ECO:0000256" key="2">
    <source>
        <dbReference type="ARBA" id="ARBA00004572"/>
    </source>
</evidence>
<comment type="cofactor">
    <cofactor evidence="1">
        <name>pyridoxal 5'-phosphate</name>
        <dbReference type="ChEBI" id="CHEBI:597326"/>
    </cofactor>
</comment>
<dbReference type="OMA" id="YRCSIVI"/>
<evidence type="ECO:0000256" key="14">
    <source>
        <dbReference type="SAM" id="MobiDB-lite"/>
    </source>
</evidence>
<evidence type="ECO:0000259" key="15">
    <source>
        <dbReference type="Pfam" id="PF00291"/>
    </source>
</evidence>
<protein>
    <recommendedName>
        <fullName evidence="4">cysteine synthase</fullName>
        <ecNumber evidence="4">2.5.1.47</ecNumber>
    </recommendedName>
    <alternativeName>
        <fullName evidence="13">Cysteine synthase-like protein</fullName>
    </alternativeName>
</protein>
<sequence length="536" mass="57828">MNQPVILYALERRQNGAKNVFLTKSDVEGIIRIKQGDQQAPSGRRRRGAGGGAAVQGGAKNYSKKVLQFFQVLKGAGGQDILCRCVKRSGEWRWCPVVPLEELPRVIKEHHERATGFSGVEKLYTHLAYNAPTELAAGADGKVLASRAQFPSTVLYGVADLVAWLWTGASSEERRGEQARHRHHPRGAASGCRPVGEGLADLVGHTPLIRLRSLSEQTGCEILAKAEFLNPGGSVKDRVALEIIQEALAEGRLAPGGLVTEGTVGSTGVSLAMCAAAYGCRAFIAMPDDAAIEKAQMLQALGAEVLRLRPVSITHPDHFVNVARRRATEQSNAVFADQFENPANFRAHLKTGREIWEQTGGRIDAFVSGAGTGGTIAGVSCFLKQQRPAVQVFLIDPPGSSLYNKVTRGVMYTREEAEGKRLRHPFDTITEGVGINRLTHNFARARVDSAFKGTDREAVEMAQYLLRNEGLFVGSSAAMNCVGAVKAARQLGPGHTIVTVLCDGGHRHLSKFHSPPYLARYELTPAATGRGLDFVA</sequence>
<dbReference type="InterPro" id="IPR001926">
    <property type="entry name" value="TrpB-like_PALP"/>
</dbReference>
<evidence type="ECO:0000256" key="1">
    <source>
        <dbReference type="ARBA" id="ARBA00001933"/>
    </source>
</evidence>
<dbReference type="PROSITE" id="PS00901">
    <property type="entry name" value="CYS_SYNTHASE"/>
    <property type="match status" value="1"/>
</dbReference>
<dbReference type="CDD" id="cd01561">
    <property type="entry name" value="CBS_like"/>
    <property type="match status" value="1"/>
</dbReference>
<dbReference type="KEGG" id="cvr:CHLNCDRAFT_137718"/>
<evidence type="ECO:0000256" key="3">
    <source>
        <dbReference type="ARBA" id="ARBA00007103"/>
    </source>
</evidence>
<name>E1Z4C1_CHLVA</name>
<dbReference type="SUPFAM" id="SSF53686">
    <property type="entry name" value="Tryptophan synthase beta subunit-like PLP-dependent enzymes"/>
    <property type="match status" value="1"/>
</dbReference>
<evidence type="ECO:0000313" key="17">
    <source>
        <dbReference type="Proteomes" id="UP000008141"/>
    </source>
</evidence>
<keyword evidence="5" id="KW-0808">Transferase</keyword>
<comment type="subcellular location">
    <subcellularLocation>
        <location evidence="2">Mitochondrion outer membrane</location>
        <topology evidence="2">Single-pass membrane protein</topology>
    </subcellularLocation>
</comment>
<dbReference type="Pfam" id="PF00291">
    <property type="entry name" value="PALP"/>
    <property type="match status" value="1"/>
</dbReference>
<evidence type="ECO:0000256" key="9">
    <source>
        <dbReference type="ARBA" id="ARBA00022989"/>
    </source>
</evidence>
<keyword evidence="11" id="KW-0472">Membrane</keyword>